<protein>
    <submittedName>
        <fullName evidence="2">Type IV conjugative transfer system lipoprotein TraV</fullName>
    </submittedName>
</protein>
<keyword evidence="3" id="KW-1185">Reference proteome</keyword>
<keyword evidence="2" id="KW-0449">Lipoprotein</keyword>
<reference evidence="2 3" key="1">
    <citation type="submission" date="2019-02" db="EMBL/GenBank/DDBJ databases">
        <title>Genomic Encyclopedia of Type Strains, Phase IV (KMG-IV): sequencing the most valuable type-strain genomes for metagenomic binning, comparative biology and taxonomic classification.</title>
        <authorList>
            <person name="Goeker M."/>
        </authorList>
    </citation>
    <scope>NUCLEOTIDE SEQUENCE [LARGE SCALE GENOMIC DNA]</scope>
    <source>
        <strain evidence="2 3">DSM 105135</strain>
    </source>
</reference>
<organism evidence="2 3">
    <name type="scientific">Fluviicoccus keumensis</name>
    <dbReference type="NCBI Taxonomy" id="1435465"/>
    <lineage>
        <taxon>Bacteria</taxon>
        <taxon>Pseudomonadati</taxon>
        <taxon>Pseudomonadota</taxon>
        <taxon>Gammaproteobacteria</taxon>
        <taxon>Moraxellales</taxon>
        <taxon>Moraxellaceae</taxon>
        <taxon>Fluviicoccus</taxon>
    </lineage>
</organism>
<feature type="compositionally biased region" description="Low complexity" evidence="1">
    <location>
        <begin position="65"/>
        <end position="75"/>
    </location>
</feature>
<sequence>MNHFPIRLLVLAGGMAATLPGCSTLGIGKTEFVCPGMPSGFVCKTPREVYEATNSNDNLKVSPSTNGTGNTTAAGESSFSRPVWKTESGPMPVLEHAQVLRIWIAPWVDARQTLNWPSYVFTEITPRKWSFGGVEFHAQKPLTPMVADFKSGQSTLKEDAPNPTKTSSSSSAMEGSRDFQLPSNP</sequence>
<proteinExistence type="predicted"/>
<dbReference type="AlphaFoldDB" id="A0A4Q7YHV1"/>
<dbReference type="OrthoDB" id="5298305at2"/>
<accession>A0A4Q7YHV1</accession>
<dbReference type="RefSeq" id="WP_130415711.1">
    <property type="nucleotide sequence ID" value="NZ_SHKX01000017.1"/>
</dbReference>
<name>A0A4Q7YHV1_9GAMM</name>
<evidence type="ECO:0000256" key="1">
    <source>
        <dbReference type="SAM" id="MobiDB-lite"/>
    </source>
</evidence>
<evidence type="ECO:0000313" key="2">
    <source>
        <dbReference type="EMBL" id="RZU36760.1"/>
    </source>
</evidence>
<feature type="region of interest" description="Disordered" evidence="1">
    <location>
        <begin position="151"/>
        <end position="185"/>
    </location>
</feature>
<dbReference type="EMBL" id="SHKX01000017">
    <property type="protein sequence ID" value="RZU36760.1"/>
    <property type="molecule type" value="Genomic_DNA"/>
</dbReference>
<feature type="compositionally biased region" description="Polar residues" evidence="1">
    <location>
        <begin position="163"/>
        <end position="173"/>
    </location>
</feature>
<evidence type="ECO:0000313" key="3">
    <source>
        <dbReference type="Proteomes" id="UP000292423"/>
    </source>
</evidence>
<dbReference type="Proteomes" id="UP000292423">
    <property type="component" value="Unassembled WGS sequence"/>
</dbReference>
<feature type="region of interest" description="Disordered" evidence="1">
    <location>
        <begin position="56"/>
        <end position="82"/>
    </location>
</feature>
<comment type="caution">
    <text evidence="2">The sequence shown here is derived from an EMBL/GenBank/DDBJ whole genome shotgun (WGS) entry which is preliminary data.</text>
</comment>
<dbReference type="InterPro" id="IPR014118">
    <property type="entry name" value="T4SS_TraV"/>
</dbReference>
<dbReference type="Pfam" id="PF09676">
    <property type="entry name" value="TraV"/>
    <property type="match status" value="1"/>
</dbReference>
<gene>
    <name evidence="2" type="ORF">EV700_3226</name>
</gene>